<accession>A0A0A6P6L8</accession>
<dbReference type="Proteomes" id="UP000030428">
    <property type="component" value="Unassembled WGS sequence"/>
</dbReference>
<reference evidence="1 2" key="1">
    <citation type="journal article" date="2016" name="Front. Microbiol.">
        <title>Single-Cell (Meta-)Genomics of a Dimorphic Candidatus Thiomargarita nelsonii Reveals Genomic Plasticity.</title>
        <authorList>
            <person name="Flood B.E."/>
            <person name="Fliss P."/>
            <person name="Jones D.S."/>
            <person name="Dick G.J."/>
            <person name="Jain S."/>
            <person name="Kaster A.K."/>
            <person name="Winkel M."/>
            <person name="Mussmann M."/>
            <person name="Bailey J."/>
        </authorList>
    </citation>
    <scope>NUCLEOTIDE SEQUENCE [LARGE SCALE GENOMIC DNA]</scope>
    <source>
        <strain evidence="1">Hydrate Ridge</strain>
    </source>
</reference>
<dbReference type="PANTHER" id="PTHR34301">
    <property type="entry name" value="DNA-BINDING PROTEIN-RELATED"/>
    <property type="match status" value="1"/>
</dbReference>
<sequence length="552" mass="63287">MREFNTSGPCNPALHYTVMREALIEKGQEKVRKGRYFTLFAPRQTGKTTYFQLLLETVKEEGFTPIWISFESLKTVTKDVFYQDLNNQLHKGLAKHQIKSEYTITNQVGLRTFFEDIQQKSIVLVIDEFEGIPDAVLSEIMHAFRQMYHQKKDHALHSLILVGVSTISVLVMSSASPFNVAEELNISYFTPAEVNLLIEQYVVESGQQFEDGVIKAIYDNTKGQPGLVCGLIVQTLQKVANNRTVTMDDFLLTLNDFLMLKHNKNILNIVQKAEEKKAFMCRLLFGEQPIKFNVYVEDIAYLQAHGVIDNIDGYVGILVPLYSKCILTAFRPVSNGETRHYGLKVNESFDEYLKEGDLNIHAILNKYRQYVRRRGFKAFDTEKLKEAAWHYSLDGFINFFIEALDGQTFIEVPSGAGRTDILIVYKNRRYIIETKIFSDNTRFKKGKGQLAEYLKSEGLDEGYYVVFSNLHTDEDELYFEDEIKSRQIYTYIVCTHFPAPSRLLMADDLKLTETEKVAGRMLSLGSFTDEQISAATGVSLEKIGYLREIKNL</sequence>
<organism evidence="1 2">
    <name type="scientific">Candidatus Thiomargarita nelsonii</name>
    <dbReference type="NCBI Taxonomy" id="1003181"/>
    <lineage>
        <taxon>Bacteria</taxon>
        <taxon>Pseudomonadati</taxon>
        <taxon>Pseudomonadota</taxon>
        <taxon>Gammaproteobacteria</taxon>
        <taxon>Thiotrichales</taxon>
        <taxon>Thiotrichaceae</taxon>
        <taxon>Thiomargarita</taxon>
    </lineage>
</organism>
<keyword evidence="2" id="KW-1185">Reference proteome</keyword>
<dbReference type="Gene3D" id="3.40.50.300">
    <property type="entry name" value="P-loop containing nucleotide triphosphate hydrolases"/>
    <property type="match status" value="1"/>
</dbReference>
<dbReference type="Pfam" id="PF14516">
    <property type="entry name" value="AAA_35"/>
    <property type="match status" value="1"/>
</dbReference>
<dbReference type="PANTHER" id="PTHR34301:SF8">
    <property type="entry name" value="ATPASE DOMAIN-CONTAINING PROTEIN"/>
    <property type="match status" value="1"/>
</dbReference>
<dbReference type="AlphaFoldDB" id="A0A0A6P6L8"/>
<protein>
    <recommendedName>
        <fullName evidence="3">AAA+ ATPase domain-containing protein</fullName>
    </recommendedName>
</protein>
<evidence type="ECO:0008006" key="3">
    <source>
        <dbReference type="Google" id="ProtNLM"/>
    </source>
</evidence>
<evidence type="ECO:0000313" key="1">
    <source>
        <dbReference type="EMBL" id="KHD10508.1"/>
    </source>
</evidence>
<dbReference type="InterPro" id="IPR027417">
    <property type="entry name" value="P-loop_NTPase"/>
</dbReference>
<dbReference type="EMBL" id="JSZA02000011">
    <property type="protein sequence ID" value="KHD10508.1"/>
    <property type="molecule type" value="Genomic_DNA"/>
</dbReference>
<gene>
    <name evidence="1" type="ORF">PN36_03900</name>
</gene>
<evidence type="ECO:0000313" key="2">
    <source>
        <dbReference type="Proteomes" id="UP000030428"/>
    </source>
</evidence>
<name>A0A0A6P6L8_9GAMM</name>
<comment type="caution">
    <text evidence="1">The sequence shown here is derived from an EMBL/GenBank/DDBJ whole genome shotgun (WGS) entry which is preliminary data.</text>
</comment>
<proteinExistence type="predicted"/>
<dbReference type="SUPFAM" id="SSF52540">
    <property type="entry name" value="P-loop containing nucleoside triphosphate hydrolases"/>
    <property type="match status" value="1"/>
</dbReference>